<name>A0ABX7WY65_9GAMM</name>
<keyword evidence="3" id="KW-1185">Reference proteome</keyword>
<evidence type="ECO:0000313" key="2">
    <source>
        <dbReference type="EMBL" id="QTR48619.1"/>
    </source>
</evidence>
<dbReference type="Proteomes" id="UP000672027">
    <property type="component" value="Chromosome"/>
</dbReference>
<dbReference type="InterPro" id="IPR035919">
    <property type="entry name" value="EAL_sf"/>
</dbReference>
<dbReference type="EMBL" id="CP072800">
    <property type="protein sequence ID" value="QTR48619.1"/>
    <property type="molecule type" value="Genomic_DNA"/>
</dbReference>
<dbReference type="InterPro" id="IPR035965">
    <property type="entry name" value="PAS-like_dom_sf"/>
</dbReference>
<gene>
    <name evidence="2" type="ORF">J8380_09900</name>
</gene>
<evidence type="ECO:0000313" key="3">
    <source>
        <dbReference type="Proteomes" id="UP000672027"/>
    </source>
</evidence>
<proteinExistence type="predicted"/>
<protein>
    <submittedName>
        <fullName evidence="2">EAL domain-containing protein</fullName>
    </submittedName>
</protein>
<dbReference type="Gene3D" id="3.20.20.450">
    <property type="entry name" value="EAL domain"/>
    <property type="match status" value="1"/>
</dbReference>
<dbReference type="Pfam" id="PF00563">
    <property type="entry name" value="EAL"/>
    <property type="match status" value="1"/>
</dbReference>
<dbReference type="InterPro" id="IPR001633">
    <property type="entry name" value="EAL_dom"/>
</dbReference>
<dbReference type="RefSeq" id="WP_210225507.1">
    <property type="nucleotide sequence ID" value="NZ_CP072800.1"/>
</dbReference>
<dbReference type="SUPFAM" id="SSF55785">
    <property type="entry name" value="PYP-like sensor domain (PAS domain)"/>
    <property type="match status" value="1"/>
</dbReference>
<dbReference type="Gene3D" id="3.30.450.20">
    <property type="entry name" value="PAS domain"/>
    <property type="match status" value="1"/>
</dbReference>
<dbReference type="PROSITE" id="PS50883">
    <property type="entry name" value="EAL"/>
    <property type="match status" value="1"/>
</dbReference>
<dbReference type="SUPFAM" id="SSF141868">
    <property type="entry name" value="EAL domain-like"/>
    <property type="match status" value="1"/>
</dbReference>
<feature type="domain" description="EAL" evidence="1">
    <location>
        <begin position="293"/>
        <end position="541"/>
    </location>
</feature>
<accession>A0ABX7WY65</accession>
<organism evidence="2 3">
    <name type="scientific">Candidatus Thiothrix anitrata</name>
    <dbReference type="NCBI Taxonomy" id="2823902"/>
    <lineage>
        <taxon>Bacteria</taxon>
        <taxon>Pseudomonadati</taxon>
        <taxon>Pseudomonadota</taxon>
        <taxon>Gammaproteobacteria</taxon>
        <taxon>Thiotrichales</taxon>
        <taxon>Thiotrichaceae</taxon>
        <taxon>Thiothrix</taxon>
    </lineage>
</organism>
<sequence>MKKQTLQCLVIDRDVEVTASLDAALCHANTPHELQRIASMQLLIPALIQKPHLLFCPPAHAESIALLLETLQRHSPDTLLVQVSHEEWQGLTNWLAGVESCVLPIHDVDYFAQYVDFLLHYARLKHEFRQSKHLLGVAELRCHWLVDYSWEAIAYVAQGGHLYANNAYLSLFGFASPAALRALPVSQLVATDERKTFEALGRAADVGNRPSNRVLISLRTLTGETIRAEVRFIPAVLKGKRCYQLHVRPLERPTRAAAVVTVPLSPWDQALTPSKMADPQTPIMPAVLAKPLEPPPSPSVKLSMPALDGMQEMFTPAMILRERLPALSFAEPIFQPQPGRRFSYSSLVRRLRADNARFRLDYWNIGQALVHVSARKSSQPLYWVLVGVGEWIFKQDEARKRLARLFMAAPQAAASIVIAVEYRDCLADMRAIGNVSKLLRQFGVLLAIDNVVDDKRLLPLVRALKPVLVRLSPEWAANVTVDTEEARYLHKLTHQLSEAGSRVIISGVNDVATLNLVCATSAAYLQGRIVKQQDVLREGVK</sequence>
<evidence type="ECO:0000259" key="1">
    <source>
        <dbReference type="PROSITE" id="PS50883"/>
    </source>
</evidence>
<reference evidence="2 3" key="1">
    <citation type="submission" date="2021-04" db="EMBL/GenBank/DDBJ databases">
        <title>Genomics, taxonomy and metabolism of representatives of sulfur bacteria of the genus Thiothrix: Thiothrix fructosivorans QT, Thiothrix unzii A1T and three new species, Thiothrix subterranea sp. nov., Thiothrix litoralis sp. nov. and 'Candidatus Thiothrix anitrata' sp. nov.</title>
        <authorList>
            <person name="Ravin N.V."/>
            <person name="Smolyakov D."/>
            <person name="Rudenko T.S."/>
            <person name="Mardanov A.V."/>
            <person name="Beletsky A.V."/>
            <person name="Markov N.D."/>
            <person name="Fomenkov A.I."/>
            <person name="Roberts R.J."/>
            <person name="Karnachuk O.V."/>
            <person name="Novikov A."/>
            <person name="Grabovich M.Y."/>
        </authorList>
    </citation>
    <scope>NUCLEOTIDE SEQUENCE [LARGE SCALE GENOMIC DNA]</scope>
    <source>
        <strain evidence="2 3">A52</strain>
    </source>
</reference>